<proteinExistence type="predicted"/>
<comment type="caution">
    <text evidence="2">The sequence shown here is derived from an EMBL/GenBank/DDBJ whole genome shotgun (WGS) entry which is preliminary data.</text>
</comment>
<accession>A0A5J4TW30</accession>
<gene>
    <name evidence="2" type="ORF">EZS28_041968</name>
</gene>
<evidence type="ECO:0000313" key="3">
    <source>
        <dbReference type="Proteomes" id="UP000324800"/>
    </source>
</evidence>
<name>A0A5J4TW30_9EUKA</name>
<evidence type="ECO:0008006" key="4">
    <source>
        <dbReference type="Google" id="ProtNLM"/>
    </source>
</evidence>
<feature type="region of interest" description="Disordered" evidence="1">
    <location>
        <begin position="1"/>
        <end position="22"/>
    </location>
</feature>
<dbReference type="EMBL" id="SNRW01024122">
    <property type="protein sequence ID" value="KAA6362507.1"/>
    <property type="molecule type" value="Genomic_DNA"/>
</dbReference>
<reference evidence="2 3" key="1">
    <citation type="submission" date="2019-03" db="EMBL/GenBank/DDBJ databases">
        <title>Single cell metagenomics reveals metabolic interactions within the superorganism composed of flagellate Streblomastix strix and complex community of Bacteroidetes bacteria on its surface.</title>
        <authorList>
            <person name="Treitli S.C."/>
            <person name="Kolisko M."/>
            <person name="Husnik F."/>
            <person name="Keeling P."/>
            <person name="Hampl V."/>
        </authorList>
    </citation>
    <scope>NUCLEOTIDE SEQUENCE [LARGE SCALE GENOMIC DNA]</scope>
    <source>
        <strain evidence="2">ST1C</strain>
    </source>
</reference>
<evidence type="ECO:0000313" key="2">
    <source>
        <dbReference type="EMBL" id="KAA6362507.1"/>
    </source>
</evidence>
<dbReference type="Proteomes" id="UP000324800">
    <property type="component" value="Unassembled WGS sequence"/>
</dbReference>
<protein>
    <recommendedName>
        <fullName evidence="4">K Homology domain-containing protein</fullName>
    </recommendedName>
</protein>
<sequence>MEEGMEGRDLENRETDKENRKILDRNGRINSEILGIMGNYQHERFHPIRIYLPMKRESEYQQVIMLVKDNEILGNKGRSKRIQDNVRGRIEREHCNTDQKKIN</sequence>
<evidence type="ECO:0000256" key="1">
    <source>
        <dbReference type="SAM" id="MobiDB-lite"/>
    </source>
</evidence>
<dbReference type="AlphaFoldDB" id="A0A5J4TW30"/>
<organism evidence="2 3">
    <name type="scientific">Streblomastix strix</name>
    <dbReference type="NCBI Taxonomy" id="222440"/>
    <lineage>
        <taxon>Eukaryota</taxon>
        <taxon>Metamonada</taxon>
        <taxon>Preaxostyla</taxon>
        <taxon>Oxymonadida</taxon>
        <taxon>Streblomastigidae</taxon>
        <taxon>Streblomastix</taxon>
    </lineage>
</organism>